<dbReference type="NCBIfam" id="TIGR01347">
    <property type="entry name" value="sucB"/>
    <property type="match status" value="1"/>
</dbReference>
<feature type="compositionally biased region" description="Low complexity" evidence="12">
    <location>
        <begin position="87"/>
        <end position="112"/>
    </location>
</feature>
<evidence type="ECO:0000256" key="2">
    <source>
        <dbReference type="ARBA" id="ARBA00005145"/>
    </source>
</evidence>
<dbReference type="Pfam" id="PF02817">
    <property type="entry name" value="E3_binding"/>
    <property type="match status" value="1"/>
</dbReference>
<comment type="cofactor">
    <cofactor evidence="11">
        <name>(R)-lipoate</name>
        <dbReference type="ChEBI" id="CHEBI:83088"/>
    </cofactor>
    <text evidence="11">Binds 1 lipoyl cofactor covalently.</text>
</comment>
<dbReference type="RefSeq" id="WP_063204624.1">
    <property type="nucleotide sequence ID" value="NZ_LUKD01000001.1"/>
</dbReference>
<dbReference type="InterPro" id="IPR003016">
    <property type="entry name" value="2-oxoA_DH_lipoyl-BS"/>
</dbReference>
<evidence type="ECO:0000256" key="11">
    <source>
        <dbReference type="RuleBase" id="RU361138"/>
    </source>
</evidence>
<dbReference type="EC" id="2.3.1.61" evidence="4 11"/>
<feature type="region of interest" description="Disordered" evidence="12">
    <location>
        <begin position="87"/>
        <end position="149"/>
    </location>
</feature>
<keyword evidence="7 11" id="KW-0808">Transferase</keyword>
<dbReference type="Gene3D" id="4.10.320.10">
    <property type="entry name" value="E3-binding domain"/>
    <property type="match status" value="1"/>
</dbReference>
<dbReference type="GO" id="GO:0005829">
    <property type="term" value="C:cytosol"/>
    <property type="evidence" value="ECO:0007669"/>
    <property type="project" value="TreeGrafter"/>
</dbReference>
<dbReference type="Proteomes" id="UP000075799">
    <property type="component" value="Unassembled WGS sequence"/>
</dbReference>
<dbReference type="GO" id="GO:0045252">
    <property type="term" value="C:oxoglutarate dehydrogenase complex"/>
    <property type="evidence" value="ECO:0007669"/>
    <property type="project" value="UniProtKB-UniRule"/>
</dbReference>
<evidence type="ECO:0000256" key="12">
    <source>
        <dbReference type="SAM" id="MobiDB-lite"/>
    </source>
</evidence>
<sequence length="421" mass="44599">MKQEIKVPTVGESITEATIGSWTKKSGDFVKRNDVLMLLETDKASVEVVAENDGVLTILPGSEAGAVVKIGATVATLDTDAKPAAGAAAAEPAKAESAPAQTQAAPQQAASTGKDASAHLSPAVQRIVTEKNLDPSSVQGTGKDGRLTKGDVLDVQPQAKAAPAAAPAKSAAPQVSAADVMAARGPSKQGDKKLVAMTTIRKRIAEKLKEAQNTAALLTTFNEIDMTKVMELRAKYKDKFKEKYGLNLGFNGFFVKAAVEALKAYPAVNAWITGSDIEYHNYYNIGIAVSTEKGLMVPNVKDADTLSLAGIEMAIRDLATKGRDGKITPNDLGGGTFSITNGGVFGSLLSTPILNYPQSAILGLHKIQDRPMAIDGKVEIRPMMYVALTYDHRIIDGKEAVSFLVKIKELVEDPERLLLEV</sequence>
<dbReference type="InterPro" id="IPR036625">
    <property type="entry name" value="E3-bd_dom_sf"/>
</dbReference>
<dbReference type="EMBL" id="LUKD01000001">
    <property type="protein sequence ID" value="KYG67920.1"/>
    <property type="molecule type" value="Genomic_DNA"/>
</dbReference>
<evidence type="ECO:0000313" key="15">
    <source>
        <dbReference type="EMBL" id="KYG67920.1"/>
    </source>
</evidence>
<dbReference type="PANTHER" id="PTHR43416">
    <property type="entry name" value="DIHYDROLIPOYLLYSINE-RESIDUE SUCCINYLTRANSFERASE COMPONENT OF 2-OXOGLUTARATE DEHYDROGENASE COMPLEX, MITOCHONDRIAL-RELATED"/>
    <property type="match status" value="1"/>
</dbReference>
<comment type="caution">
    <text evidence="15">The sequence shown here is derived from an EMBL/GenBank/DDBJ whole genome shotgun (WGS) entry which is preliminary data.</text>
</comment>
<dbReference type="PROSITE" id="PS51826">
    <property type="entry name" value="PSBD"/>
    <property type="match status" value="1"/>
</dbReference>
<feature type="domain" description="Peripheral subunit-binding (PSBD)" evidence="14">
    <location>
        <begin position="119"/>
        <end position="156"/>
    </location>
</feature>
<dbReference type="InterPro" id="IPR001078">
    <property type="entry name" value="2-oxoacid_DH_actylTfrase"/>
</dbReference>
<dbReference type="PROSITE" id="PS00189">
    <property type="entry name" value="LIPOYL"/>
    <property type="match status" value="1"/>
</dbReference>
<keyword evidence="9 11" id="KW-0012">Acyltransferase</keyword>
<comment type="pathway">
    <text evidence="2 11">Amino-acid degradation; L-lysine degradation via saccharopine pathway; glutaryl-CoA from L-lysine: step 6/6.</text>
</comment>
<dbReference type="UniPathway" id="UPA00868">
    <property type="reaction ID" value="UER00840"/>
</dbReference>
<evidence type="ECO:0000256" key="10">
    <source>
        <dbReference type="ARBA" id="ARBA00052761"/>
    </source>
</evidence>
<evidence type="ECO:0000256" key="7">
    <source>
        <dbReference type="ARBA" id="ARBA00022679"/>
    </source>
</evidence>
<dbReference type="GO" id="GO:0004149">
    <property type="term" value="F:dihydrolipoyllysine-residue succinyltransferase activity"/>
    <property type="evidence" value="ECO:0007669"/>
    <property type="project" value="UniProtKB-UniRule"/>
</dbReference>
<dbReference type="PANTHER" id="PTHR43416:SF5">
    <property type="entry name" value="DIHYDROLIPOYLLYSINE-RESIDUE SUCCINYLTRANSFERASE COMPONENT OF 2-OXOGLUTARATE DEHYDROGENASE COMPLEX, MITOCHONDRIAL"/>
    <property type="match status" value="1"/>
</dbReference>
<dbReference type="InterPro" id="IPR000089">
    <property type="entry name" value="Biotin_lipoyl"/>
</dbReference>
<dbReference type="InterPro" id="IPR023213">
    <property type="entry name" value="CAT-like_dom_sf"/>
</dbReference>
<dbReference type="InterPro" id="IPR006255">
    <property type="entry name" value="SucB"/>
</dbReference>
<evidence type="ECO:0000256" key="6">
    <source>
        <dbReference type="ARBA" id="ARBA00022532"/>
    </source>
</evidence>
<evidence type="ECO:0000313" key="16">
    <source>
        <dbReference type="Proteomes" id="UP000075799"/>
    </source>
</evidence>
<evidence type="ECO:0000259" key="13">
    <source>
        <dbReference type="PROSITE" id="PS50968"/>
    </source>
</evidence>
<evidence type="ECO:0000256" key="5">
    <source>
        <dbReference type="ARBA" id="ARBA00019511"/>
    </source>
</evidence>
<dbReference type="Pfam" id="PF00198">
    <property type="entry name" value="2-oxoacid_dh"/>
    <property type="match status" value="1"/>
</dbReference>
<evidence type="ECO:0000259" key="14">
    <source>
        <dbReference type="PROSITE" id="PS51826"/>
    </source>
</evidence>
<gene>
    <name evidence="15" type="ORF">AZI87_01195</name>
</gene>
<evidence type="ECO:0000256" key="4">
    <source>
        <dbReference type="ARBA" id="ARBA00012945"/>
    </source>
</evidence>
<feature type="domain" description="Lipoyl-binding" evidence="13">
    <location>
        <begin position="2"/>
        <end position="78"/>
    </location>
</feature>
<comment type="function">
    <text evidence="1 11">E2 component of the 2-oxoglutarate dehydrogenase (OGDH) complex which catalyzes the second step in the conversion of 2-oxoglutarate to succinyl-CoA and CO(2).</text>
</comment>
<dbReference type="SUPFAM" id="SSF51230">
    <property type="entry name" value="Single hybrid motif"/>
    <property type="match status" value="1"/>
</dbReference>
<dbReference type="Pfam" id="PF00364">
    <property type="entry name" value="Biotin_lipoyl"/>
    <property type="match status" value="1"/>
</dbReference>
<dbReference type="GO" id="GO:0033512">
    <property type="term" value="P:L-lysine catabolic process to acetyl-CoA via saccharopine"/>
    <property type="evidence" value="ECO:0007669"/>
    <property type="project" value="UniProtKB-UniRule"/>
</dbReference>
<dbReference type="Gene3D" id="2.40.50.100">
    <property type="match status" value="1"/>
</dbReference>
<evidence type="ECO:0000256" key="3">
    <source>
        <dbReference type="ARBA" id="ARBA00007317"/>
    </source>
</evidence>
<evidence type="ECO:0000256" key="9">
    <source>
        <dbReference type="ARBA" id="ARBA00023315"/>
    </source>
</evidence>
<dbReference type="AlphaFoldDB" id="A0A162GDY7"/>
<organism evidence="15 16">
    <name type="scientific">Bdellovibrio bacteriovorus</name>
    <dbReference type="NCBI Taxonomy" id="959"/>
    <lineage>
        <taxon>Bacteria</taxon>
        <taxon>Pseudomonadati</taxon>
        <taxon>Bdellovibrionota</taxon>
        <taxon>Bdellovibrionia</taxon>
        <taxon>Bdellovibrionales</taxon>
        <taxon>Pseudobdellovibrionaceae</taxon>
        <taxon>Bdellovibrio</taxon>
    </lineage>
</organism>
<reference evidence="15 16" key="1">
    <citation type="submission" date="2016-03" db="EMBL/GenBank/DDBJ databases">
        <authorList>
            <person name="Ploux O."/>
        </authorList>
    </citation>
    <scope>NUCLEOTIDE SEQUENCE [LARGE SCALE GENOMIC DNA]</scope>
    <source>
        <strain evidence="15 16">EC13</strain>
    </source>
</reference>
<dbReference type="InterPro" id="IPR050537">
    <property type="entry name" value="2-oxoacid_dehydrogenase"/>
</dbReference>
<comment type="similarity">
    <text evidence="3 11">Belongs to the 2-oxoacid dehydrogenase family.</text>
</comment>
<dbReference type="FunFam" id="3.30.559.10:FF:000007">
    <property type="entry name" value="Dihydrolipoamide acetyltransferase component of pyruvate dehydrogenase complex"/>
    <property type="match status" value="1"/>
</dbReference>
<keyword evidence="8 11" id="KW-0450">Lipoyl</keyword>
<dbReference type="InterPro" id="IPR011053">
    <property type="entry name" value="Single_hybrid_motif"/>
</dbReference>
<dbReference type="NCBIfam" id="NF004309">
    <property type="entry name" value="PRK05704.1"/>
    <property type="match status" value="1"/>
</dbReference>
<name>A0A162GDY7_BDEBC</name>
<dbReference type="SUPFAM" id="SSF47005">
    <property type="entry name" value="Peripheral subunit-binding domain of 2-oxo acid dehydrogenase complex"/>
    <property type="match status" value="1"/>
</dbReference>
<dbReference type="OrthoDB" id="5289324at2"/>
<dbReference type="SUPFAM" id="SSF52777">
    <property type="entry name" value="CoA-dependent acyltransferases"/>
    <property type="match status" value="1"/>
</dbReference>
<keyword evidence="6 11" id="KW-0816">Tricarboxylic acid cycle</keyword>
<dbReference type="CDD" id="cd06849">
    <property type="entry name" value="lipoyl_domain"/>
    <property type="match status" value="1"/>
</dbReference>
<proteinExistence type="inferred from homology"/>
<comment type="catalytic activity">
    <reaction evidence="10 11">
        <text>N(6)-[(R)-dihydrolipoyl]-L-lysyl-[protein] + succinyl-CoA = N(6)-[(R)-S(8)-succinyldihydrolipoyl]-L-lysyl-[protein] + CoA</text>
        <dbReference type="Rhea" id="RHEA:15213"/>
        <dbReference type="Rhea" id="RHEA-COMP:10475"/>
        <dbReference type="Rhea" id="RHEA-COMP:20092"/>
        <dbReference type="ChEBI" id="CHEBI:57287"/>
        <dbReference type="ChEBI" id="CHEBI:57292"/>
        <dbReference type="ChEBI" id="CHEBI:83100"/>
        <dbReference type="ChEBI" id="CHEBI:83120"/>
        <dbReference type="EC" id="2.3.1.61"/>
    </reaction>
</comment>
<evidence type="ECO:0000256" key="8">
    <source>
        <dbReference type="ARBA" id="ARBA00022823"/>
    </source>
</evidence>
<accession>A0A162GDY7</accession>
<dbReference type="GO" id="GO:0006099">
    <property type="term" value="P:tricarboxylic acid cycle"/>
    <property type="evidence" value="ECO:0007669"/>
    <property type="project" value="UniProtKB-UniRule"/>
</dbReference>
<protein>
    <recommendedName>
        <fullName evidence="5 11">Dihydrolipoyllysine-residue succinyltransferase component of 2-oxoglutarate dehydrogenase complex</fullName>
        <ecNumber evidence="4 11">2.3.1.61</ecNumber>
    </recommendedName>
    <alternativeName>
        <fullName evidence="11">2-oxoglutarate dehydrogenase complex component E2</fullName>
    </alternativeName>
</protein>
<dbReference type="PROSITE" id="PS50968">
    <property type="entry name" value="BIOTINYL_LIPOYL"/>
    <property type="match status" value="1"/>
</dbReference>
<dbReference type="Gene3D" id="3.30.559.10">
    <property type="entry name" value="Chloramphenicol acetyltransferase-like domain"/>
    <property type="match status" value="1"/>
</dbReference>
<dbReference type="InterPro" id="IPR004167">
    <property type="entry name" value="PSBD"/>
</dbReference>
<evidence type="ECO:0000256" key="1">
    <source>
        <dbReference type="ARBA" id="ARBA00004052"/>
    </source>
</evidence>